<feature type="domain" description="Transcription regulator PadR C-terminal" evidence="3">
    <location>
        <begin position="93"/>
        <end position="188"/>
    </location>
</feature>
<comment type="caution">
    <text evidence="4">The sequence shown here is derived from an EMBL/GenBank/DDBJ whole genome shotgun (WGS) entry which is preliminary data.</text>
</comment>
<dbReference type="Proteomes" id="UP000637788">
    <property type="component" value="Unassembled WGS sequence"/>
</dbReference>
<keyword evidence="5" id="KW-1185">Reference proteome</keyword>
<reference evidence="4" key="1">
    <citation type="journal article" date="2014" name="Int. J. Syst. Evol. Microbiol.">
        <title>Complete genome sequence of Corynebacterium casei LMG S-19264T (=DSM 44701T), isolated from a smear-ripened cheese.</title>
        <authorList>
            <consortium name="US DOE Joint Genome Institute (JGI-PGF)"/>
            <person name="Walter F."/>
            <person name="Albersmeier A."/>
            <person name="Kalinowski J."/>
            <person name="Ruckert C."/>
        </authorList>
    </citation>
    <scope>NUCLEOTIDE SEQUENCE</scope>
    <source>
        <strain evidence="4">JCM 3035</strain>
    </source>
</reference>
<gene>
    <name evidence="4" type="ORF">GCM10010094_20640</name>
</gene>
<dbReference type="InterPro" id="IPR036388">
    <property type="entry name" value="WH-like_DNA-bd_sf"/>
</dbReference>
<feature type="coiled-coil region" evidence="1">
    <location>
        <begin position="112"/>
        <end position="139"/>
    </location>
</feature>
<accession>A0A917QMY2</accession>
<dbReference type="EMBL" id="BMPQ01000004">
    <property type="protein sequence ID" value="GGK60149.1"/>
    <property type="molecule type" value="Genomic_DNA"/>
</dbReference>
<dbReference type="AlphaFoldDB" id="A0A917QMY2"/>
<feature type="domain" description="Transcription regulator PadR N-terminal" evidence="2">
    <location>
        <begin position="7"/>
        <end position="80"/>
    </location>
</feature>
<dbReference type="PANTHER" id="PTHR43252:SF4">
    <property type="entry name" value="TRANSCRIPTIONAL REGULATORY PROTEIN"/>
    <property type="match status" value="1"/>
</dbReference>
<organism evidence="4 5">
    <name type="scientific">Streptomyces flaveus</name>
    <dbReference type="NCBI Taxonomy" id="66370"/>
    <lineage>
        <taxon>Bacteria</taxon>
        <taxon>Bacillati</taxon>
        <taxon>Actinomycetota</taxon>
        <taxon>Actinomycetes</taxon>
        <taxon>Kitasatosporales</taxon>
        <taxon>Streptomycetaceae</taxon>
        <taxon>Streptomyces</taxon>
        <taxon>Streptomyces aurantiacus group</taxon>
    </lineage>
</organism>
<dbReference type="InterPro" id="IPR005149">
    <property type="entry name" value="Tscrpt_reg_PadR_N"/>
</dbReference>
<keyword evidence="1" id="KW-0175">Coiled coil</keyword>
<dbReference type="InterPro" id="IPR018309">
    <property type="entry name" value="Tscrpt_reg_PadR_C"/>
</dbReference>
<dbReference type="InterPro" id="IPR036390">
    <property type="entry name" value="WH_DNA-bd_sf"/>
</dbReference>
<name>A0A917QMY2_9ACTN</name>
<dbReference type="Gene3D" id="1.10.10.10">
    <property type="entry name" value="Winged helix-like DNA-binding domain superfamily/Winged helix DNA-binding domain"/>
    <property type="match status" value="1"/>
</dbReference>
<sequence>MSLRVALLALLAARPMTGFDAMRQFDASVDYLWHAPHTQIYPELRKLESAGLIEGEEVPRGEHARKRRYSITETGREQLRAWVEKVEEPRRERDPQRLKAAYFEWASPEAARAQLEAHARFYEDALASYEKQREDILARRVPLLLARLERTPPGEQEAVVEFKAFAYSGLIARARAEVEWAREGLRLLDRLHSGRSQEEAAEQPGA</sequence>
<proteinExistence type="predicted"/>
<protein>
    <submittedName>
        <fullName evidence="4">Transcriptional regulator</fullName>
    </submittedName>
</protein>
<dbReference type="PANTHER" id="PTHR43252">
    <property type="entry name" value="TRANSCRIPTIONAL REGULATOR YQJI"/>
    <property type="match status" value="1"/>
</dbReference>
<dbReference type="Pfam" id="PF10400">
    <property type="entry name" value="Vir_act_alpha_C"/>
    <property type="match status" value="1"/>
</dbReference>
<evidence type="ECO:0000313" key="5">
    <source>
        <dbReference type="Proteomes" id="UP000637788"/>
    </source>
</evidence>
<dbReference type="SUPFAM" id="SSF46785">
    <property type="entry name" value="Winged helix' DNA-binding domain"/>
    <property type="match status" value="1"/>
</dbReference>
<dbReference type="RefSeq" id="WP_189321567.1">
    <property type="nucleotide sequence ID" value="NZ_BMPQ01000004.1"/>
</dbReference>
<evidence type="ECO:0000256" key="1">
    <source>
        <dbReference type="SAM" id="Coils"/>
    </source>
</evidence>
<dbReference type="Pfam" id="PF03551">
    <property type="entry name" value="PadR"/>
    <property type="match status" value="1"/>
</dbReference>
<reference evidence="4" key="2">
    <citation type="submission" date="2020-09" db="EMBL/GenBank/DDBJ databases">
        <authorList>
            <person name="Sun Q."/>
            <person name="Ohkuma M."/>
        </authorList>
    </citation>
    <scope>NUCLEOTIDE SEQUENCE</scope>
    <source>
        <strain evidence="4">JCM 3035</strain>
    </source>
</reference>
<evidence type="ECO:0000259" key="2">
    <source>
        <dbReference type="Pfam" id="PF03551"/>
    </source>
</evidence>
<evidence type="ECO:0000313" key="4">
    <source>
        <dbReference type="EMBL" id="GGK60149.1"/>
    </source>
</evidence>
<evidence type="ECO:0000259" key="3">
    <source>
        <dbReference type="Pfam" id="PF10400"/>
    </source>
</evidence>